<feature type="transmembrane region" description="Helical" evidence="1">
    <location>
        <begin position="71"/>
        <end position="91"/>
    </location>
</feature>
<proteinExistence type="predicted"/>
<dbReference type="Proteomes" id="UP000267289">
    <property type="component" value="Unassembled WGS sequence"/>
</dbReference>
<name>A0A498PPE5_9MYCO</name>
<keyword evidence="1" id="KW-0472">Membrane</keyword>
<keyword evidence="3" id="KW-1185">Reference proteome</keyword>
<dbReference type="AlphaFoldDB" id="A0A498PPE5"/>
<evidence type="ECO:0000313" key="2">
    <source>
        <dbReference type="EMBL" id="VBA33979.1"/>
    </source>
</evidence>
<dbReference type="Pfam" id="PF11139">
    <property type="entry name" value="SfLAP"/>
    <property type="match status" value="1"/>
</dbReference>
<keyword evidence="1" id="KW-1133">Transmembrane helix</keyword>
<feature type="transmembrane region" description="Helical" evidence="1">
    <location>
        <begin position="37"/>
        <end position="59"/>
    </location>
</feature>
<accession>A0A498PPE5</accession>
<evidence type="ECO:0000256" key="1">
    <source>
        <dbReference type="SAM" id="Phobius"/>
    </source>
</evidence>
<feature type="transmembrane region" description="Helical" evidence="1">
    <location>
        <begin position="150"/>
        <end position="173"/>
    </location>
</feature>
<feature type="transmembrane region" description="Helical" evidence="1">
    <location>
        <begin position="194"/>
        <end position="212"/>
    </location>
</feature>
<feature type="transmembrane region" description="Helical" evidence="1">
    <location>
        <begin position="6"/>
        <end position="25"/>
    </location>
</feature>
<dbReference type="RefSeq" id="WP_075541877.1">
    <property type="nucleotide sequence ID" value="NZ_UPHQ01000017.1"/>
</dbReference>
<gene>
    <name evidence="2" type="ORF">LAUMK13_00383</name>
</gene>
<protein>
    <recommendedName>
        <fullName evidence="4">GAP family protein</fullName>
    </recommendedName>
</protein>
<feature type="transmembrane region" description="Helical" evidence="1">
    <location>
        <begin position="112"/>
        <end position="138"/>
    </location>
</feature>
<evidence type="ECO:0000313" key="3">
    <source>
        <dbReference type="Proteomes" id="UP000267289"/>
    </source>
</evidence>
<dbReference type="InterPro" id="IPR021315">
    <property type="entry name" value="Gap/Sap"/>
</dbReference>
<reference evidence="2 3" key="1">
    <citation type="submission" date="2018-09" db="EMBL/GenBank/DDBJ databases">
        <authorList>
            <person name="Tagini F."/>
        </authorList>
    </citation>
    <scope>NUCLEOTIDE SEQUENCE [LARGE SCALE GENOMIC DNA]</scope>
    <source>
        <strain evidence="2 3">MK13</strain>
    </source>
</reference>
<organism evidence="2 3">
    <name type="scientific">Mycobacterium innocens</name>
    <dbReference type="NCBI Taxonomy" id="2341083"/>
    <lineage>
        <taxon>Bacteria</taxon>
        <taxon>Bacillati</taxon>
        <taxon>Actinomycetota</taxon>
        <taxon>Actinomycetes</taxon>
        <taxon>Mycobacteriales</taxon>
        <taxon>Mycobacteriaceae</taxon>
        <taxon>Mycobacterium</taxon>
    </lineage>
</organism>
<keyword evidence="1" id="KW-0812">Transmembrane</keyword>
<dbReference type="EMBL" id="UPHQ01000017">
    <property type="protein sequence ID" value="VBA33979.1"/>
    <property type="molecule type" value="Genomic_DNA"/>
</dbReference>
<evidence type="ECO:0008006" key="4">
    <source>
        <dbReference type="Google" id="ProtNLM"/>
    </source>
</evidence>
<dbReference type="OrthoDB" id="4753036at2"/>
<sequence>MVEVVPLALVITVSPLSIIPGVLVLHAQHPRESGLAYLAGWLLGLAGLTALSISISNLLGGLRDTPPAWASWLRIFLGIALIVFGVIRWLTRGGHDQIPAWMRTLTSVNPRRAALTAAALTVLNPKVLFICAAAGLAIGTDALGDSGTVISAALFVAVAGSSVALPVLAYTVAGERLDAPLERLKNWMEKHNTALVAAILLVIGLAVLYKGIHAL</sequence>